<protein>
    <recommendedName>
        <fullName evidence="5">G protein-coupled receptor</fullName>
    </recommendedName>
</protein>
<keyword evidence="1" id="KW-0812">Transmembrane</keyword>
<evidence type="ECO:0000313" key="3">
    <source>
        <dbReference type="EMBL" id="KAG0146966.1"/>
    </source>
</evidence>
<accession>A0A9P6NHA6</accession>
<keyword evidence="2" id="KW-0732">Signal</keyword>
<evidence type="ECO:0000256" key="2">
    <source>
        <dbReference type="SAM" id="SignalP"/>
    </source>
</evidence>
<keyword evidence="1" id="KW-1133">Transmembrane helix</keyword>
<dbReference type="EMBL" id="MU167254">
    <property type="protein sequence ID" value="KAG0146966.1"/>
    <property type="molecule type" value="Genomic_DNA"/>
</dbReference>
<evidence type="ECO:0008006" key="5">
    <source>
        <dbReference type="Google" id="ProtNLM"/>
    </source>
</evidence>
<keyword evidence="1" id="KW-0472">Membrane</keyword>
<comment type="caution">
    <text evidence="3">The sequence shown here is derived from an EMBL/GenBank/DDBJ whole genome shotgun (WGS) entry which is preliminary data.</text>
</comment>
<dbReference type="AlphaFoldDB" id="A0A9P6NHA6"/>
<keyword evidence="4" id="KW-1185">Reference proteome</keyword>
<feature type="transmembrane region" description="Helical" evidence="1">
    <location>
        <begin position="75"/>
        <end position="94"/>
    </location>
</feature>
<dbReference type="OrthoDB" id="2504034at2759"/>
<sequence length="195" mass="22322">MCWPIVPVLWAFLNINAQYIMISDIVTPIREEMLRLAPSYSPSTYTQLQLLSRLITFTNISPHVINLGRSVWQGLTVYLVSLVILCVVWIPFLVSSHRENKVQSDKIERVSRAPRRGSDVSYLMKQQLDIVRRHTVLVYIIVVLHVPALACALSFQSQVFFADPLWWASIELGLDLPFSLLGNLKKTTKRNQSTE</sequence>
<feature type="transmembrane region" description="Helical" evidence="1">
    <location>
        <begin position="165"/>
        <end position="184"/>
    </location>
</feature>
<evidence type="ECO:0000313" key="4">
    <source>
        <dbReference type="Proteomes" id="UP000886653"/>
    </source>
</evidence>
<organism evidence="3 4">
    <name type="scientific">Cronartium quercuum f. sp. fusiforme G11</name>
    <dbReference type="NCBI Taxonomy" id="708437"/>
    <lineage>
        <taxon>Eukaryota</taxon>
        <taxon>Fungi</taxon>
        <taxon>Dikarya</taxon>
        <taxon>Basidiomycota</taxon>
        <taxon>Pucciniomycotina</taxon>
        <taxon>Pucciniomycetes</taxon>
        <taxon>Pucciniales</taxon>
        <taxon>Coleosporiaceae</taxon>
        <taxon>Cronartium</taxon>
    </lineage>
</organism>
<feature type="chain" id="PRO_5040409995" description="G protein-coupled receptor" evidence="2">
    <location>
        <begin position="18"/>
        <end position="195"/>
    </location>
</feature>
<gene>
    <name evidence="3" type="ORF">CROQUDRAFT_495162</name>
</gene>
<dbReference type="Proteomes" id="UP000886653">
    <property type="component" value="Unassembled WGS sequence"/>
</dbReference>
<name>A0A9P6NHA6_9BASI</name>
<reference evidence="3" key="1">
    <citation type="submission" date="2013-11" db="EMBL/GenBank/DDBJ databases">
        <title>Genome sequence of the fusiform rust pathogen reveals effectors for host alternation and coevolution with pine.</title>
        <authorList>
            <consortium name="DOE Joint Genome Institute"/>
            <person name="Smith K."/>
            <person name="Pendleton A."/>
            <person name="Kubisiak T."/>
            <person name="Anderson C."/>
            <person name="Salamov A."/>
            <person name="Aerts A."/>
            <person name="Riley R."/>
            <person name="Clum A."/>
            <person name="Lindquist E."/>
            <person name="Ence D."/>
            <person name="Campbell M."/>
            <person name="Kronenberg Z."/>
            <person name="Feau N."/>
            <person name="Dhillon B."/>
            <person name="Hamelin R."/>
            <person name="Burleigh J."/>
            <person name="Smith J."/>
            <person name="Yandell M."/>
            <person name="Nelson C."/>
            <person name="Grigoriev I."/>
            <person name="Davis J."/>
        </authorList>
    </citation>
    <scope>NUCLEOTIDE SEQUENCE</scope>
    <source>
        <strain evidence="3">G11</strain>
    </source>
</reference>
<feature type="signal peptide" evidence="2">
    <location>
        <begin position="1"/>
        <end position="17"/>
    </location>
</feature>
<feature type="transmembrane region" description="Helical" evidence="1">
    <location>
        <begin position="136"/>
        <end position="159"/>
    </location>
</feature>
<proteinExistence type="predicted"/>
<evidence type="ECO:0000256" key="1">
    <source>
        <dbReference type="SAM" id="Phobius"/>
    </source>
</evidence>